<dbReference type="InterPro" id="IPR012902">
    <property type="entry name" value="N_methyl_site"/>
</dbReference>
<organism evidence="10 11">
    <name type="scientific">Marinobacterium lutimaris</name>
    <dbReference type="NCBI Taxonomy" id="568106"/>
    <lineage>
        <taxon>Bacteria</taxon>
        <taxon>Pseudomonadati</taxon>
        <taxon>Pseudomonadota</taxon>
        <taxon>Gammaproteobacteria</taxon>
        <taxon>Oceanospirillales</taxon>
        <taxon>Oceanospirillaceae</taxon>
        <taxon>Marinobacterium</taxon>
    </lineage>
</organism>
<feature type="transmembrane region" description="Helical" evidence="9">
    <location>
        <begin position="12"/>
        <end position="35"/>
    </location>
</feature>
<dbReference type="PANTHER" id="PTHR38779:SF2">
    <property type="entry name" value="TYPE II SECRETION SYSTEM PROTEIN I-RELATED"/>
    <property type="match status" value="1"/>
</dbReference>
<dbReference type="NCBIfam" id="TIGR02532">
    <property type="entry name" value="IV_pilin_GFxxxE"/>
    <property type="match status" value="1"/>
</dbReference>
<evidence type="ECO:0000313" key="11">
    <source>
        <dbReference type="Proteomes" id="UP000236745"/>
    </source>
</evidence>
<dbReference type="PANTHER" id="PTHR38779">
    <property type="entry name" value="TYPE II SECRETION SYSTEM PROTEIN I-RELATED"/>
    <property type="match status" value="1"/>
</dbReference>
<dbReference type="InterPro" id="IPR045584">
    <property type="entry name" value="Pilin-like"/>
</dbReference>
<dbReference type="Pfam" id="PF07963">
    <property type="entry name" value="N_methyl"/>
    <property type="match status" value="1"/>
</dbReference>
<reference evidence="10 11" key="1">
    <citation type="submission" date="2016-10" db="EMBL/GenBank/DDBJ databases">
        <authorList>
            <person name="de Groot N.N."/>
        </authorList>
    </citation>
    <scope>NUCLEOTIDE SEQUENCE [LARGE SCALE GENOMIC DNA]</scope>
    <source>
        <strain evidence="10 11">DSM 22012</strain>
    </source>
</reference>
<dbReference type="OrthoDB" id="7864109at2"/>
<dbReference type="InterPro" id="IPR010052">
    <property type="entry name" value="T2SS_protein-GspI"/>
</dbReference>
<dbReference type="SUPFAM" id="SSF54523">
    <property type="entry name" value="Pili subunits"/>
    <property type="match status" value="1"/>
</dbReference>
<dbReference type="AlphaFoldDB" id="A0A1H5WZP7"/>
<name>A0A1H5WZP7_9GAMM</name>
<evidence type="ECO:0000313" key="10">
    <source>
        <dbReference type="EMBL" id="SEG04951.1"/>
    </source>
</evidence>
<protein>
    <submittedName>
        <fullName evidence="10">General secretion pathway protein I</fullName>
    </submittedName>
</protein>
<keyword evidence="6 9" id="KW-0812">Transmembrane</keyword>
<evidence type="ECO:0000256" key="1">
    <source>
        <dbReference type="ARBA" id="ARBA00004377"/>
    </source>
</evidence>
<dbReference type="GO" id="GO:0005886">
    <property type="term" value="C:plasma membrane"/>
    <property type="evidence" value="ECO:0007669"/>
    <property type="project" value="UniProtKB-SubCell"/>
</dbReference>
<dbReference type="GO" id="GO:0015627">
    <property type="term" value="C:type II protein secretion system complex"/>
    <property type="evidence" value="ECO:0007669"/>
    <property type="project" value="InterPro"/>
</dbReference>
<keyword evidence="11" id="KW-1185">Reference proteome</keyword>
<sequence>MFTAAKTDRQGGFTLLEVLVAFVIMAALLGVMLRLNSQALDTTQRAATRQQALMLAQSQLDRVLASPHLRLGLENGRFDDERFEWQLRVSRYEFPEQSQVRGDISIQPYEIELSVYWGQKQSLTLNTLRLVRTL</sequence>
<accession>A0A1H5WZP7</accession>
<dbReference type="PROSITE" id="PS00409">
    <property type="entry name" value="PROKAR_NTER_METHYL"/>
    <property type="match status" value="1"/>
</dbReference>
<dbReference type="GO" id="GO:0015628">
    <property type="term" value="P:protein secretion by the type II secretion system"/>
    <property type="evidence" value="ECO:0007669"/>
    <property type="project" value="InterPro"/>
</dbReference>
<evidence type="ECO:0000256" key="4">
    <source>
        <dbReference type="ARBA" id="ARBA00022481"/>
    </source>
</evidence>
<dbReference type="EMBL" id="FNVQ01000001">
    <property type="protein sequence ID" value="SEG04951.1"/>
    <property type="molecule type" value="Genomic_DNA"/>
</dbReference>
<evidence type="ECO:0000256" key="3">
    <source>
        <dbReference type="ARBA" id="ARBA00022475"/>
    </source>
</evidence>
<keyword evidence="7 9" id="KW-1133">Transmembrane helix</keyword>
<evidence type="ECO:0000256" key="2">
    <source>
        <dbReference type="ARBA" id="ARBA00008358"/>
    </source>
</evidence>
<evidence type="ECO:0000256" key="9">
    <source>
        <dbReference type="SAM" id="Phobius"/>
    </source>
</evidence>
<comment type="similarity">
    <text evidence="2">Belongs to the GSP I family.</text>
</comment>
<evidence type="ECO:0000256" key="5">
    <source>
        <dbReference type="ARBA" id="ARBA00022519"/>
    </source>
</evidence>
<keyword evidence="5" id="KW-0997">Cell inner membrane</keyword>
<proteinExistence type="inferred from homology"/>
<gene>
    <name evidence="10" type="ORF">SAMN05444390_1011218</name>
</gene>
<dbReference type="RefSeq" id="WP_160115453.1">
    <property type="nucleotide sequence ID" value="NZ_FNVQ01000001.1"/>
</dbReference>
<dbReference type="Proteomes" id="UP000236745">
    <property type="component" value="Unassembled WGS sequence"/>
</dbReference>
<comment type="subcellular location">
    <subcellularLocation>
        <location evidence="1">Cell inner membrane</location>
        <topology evidence="1">Single-pass membrane protein</topology>
    </subcellularLocation>
</comment>
<keyword evidence="4" id="KW-0488">Methylation</keyword>
<keyword evidence="3" id="KW-1003">Cell membrane</keyword>
<evidence type="ECO:0000256" key="8">
    <source>
        <dbReference type="ARBA" id="ARBA00023136"/>
    </source>
</evidence>
<keyword evidence="8 9" id="KW-0472">Membrane</keyword>
<evidence type="ECO:0000256" key="7">
    <source>
        <dbReference type="ARBA" id="ARBA00022989"/>
    </source>
</evidence>
<evidence type="ECO:0000256" key="6">
    <source>
        <dbReference type="ARBA" id="ARBA00022692"/>
    </source>
</evidence>